<sequence>MTARIGVALDMDFLIFEAMTVSEHEQDWGDDIWSLECDHAKARGILGGTVKSILASIEADIRKKNKKPFELVPLCIISGTDNFRKEVLPTYKANRKGKRKPVGYPAFVEACMQHYGQNAFRWDGVEGDDVCGILMTNPALAGCVAVVSASCDKDFNTVPGMFMWLTKGKMMRNSEAQADRYHMYQTLIGDVTDGYSGIPGVGPVVAEEFLDSPMFFYAATKIMKSGPRKGEEVAYWASRIPTEEETLWDCMVTLAASKDMTEAELLQQAQVARILRWSDWDHENKKPILWQP</sequence>
<dbReference type="Gene3D" id="3.40.50.1010">
    <property type="entry name" value="5'-nuclease"/>
    <property type="match status" value="1"/>
</dbReference>
<dbReference type="InterPro" id="IPR029060">
    <property type="entry name" value="PIN-like_dom_sf"/>
</dbReference>
<dbReference type="Proteomes" id="UP000037551">
    <property type="component" value="Unassembled WGS sequence"/>
</dbReference>
<dbReference type="OrthoDB" id="9806424at2"/>
<dbReference type="GO" id="GO:0017108">
    <property type="term" value="F:5'-flap endonuclease activity"/>
    <property type="evidence" value="ECO:0007669"/>
    <property type="project" value="InterPro"/>
</dbReference>
<dbReference type="PATRIC" id="fig|1674920.3.peg.5918"/>
<keyword evidence="2" id="KW-1185">Reference proteome</keyword>
<dbReference type="PANTHER" id="PTHR42646:SF2">
    <property type="entry name" value="5'-3' EXONUCLEASE FAMILY PROTEIN"/>
    <property type="match status" value="1"/>
</dbReference>
<evidence type="ECO:0000313" key="1">
    <source>
        <dbReference type="EMBL" id="KMT52107.1"/>
    </source>
</evidence>
<name>A0A0J8FPI9_9PSED</name>
<dbReference type="EMBL" id="LFMW01000043">
    <property type="protein sequence ID" value="KMT52107.1"/>
    <property type="molecule type" value="Genomic_DNA"/>
</dbReference>
<organism evidence="1 2">
    <name type="scientific">Pseudomonas fildesensis</name>
    <dbReference type="NCBI Taxonomy" id="1674920"/>
    <lineage>
        <taxon>Bacteria</taxon>
        <taxon>Pseudomonadati</taxon>
        <taxon>Pseudomonadota</taxon>
        <taxon>Gammaproteobacteria</taxon>
        <taxon>Pseudomonadales</taxon>
        <taxon>Pseudomonadaceae</taxon>
        <taxon>Pseudomonas</taxon>
    </lineage>
</organism>
<dbReference type="SUPFAM" id="SSF88723">
    <property type="entry name" value="PIN domain-like"/>
    <property type="match status" value="1"/>
</dbReference>
<proteinExistence type="predicted"/>
<accession>A0A0J8FPI9</accession>
<dbReference type="PANTHER" id="PTHR42646">
    <property type="entry name" value="FLAP ENDONUCLEASE XNI"/>
    <property type="match status" value="1"/>
</dbReference>
<dbReference type="InterPro" id="IPR038969">
    <property type="entry name" value="FEN"/>
</dbReference>
<evidence type="ECO:0000313" key="2">
    <source>
        <dbReference type="Proteomes" id="UP000037551"/>
    </source>
</evidence>
<gene>
    <name evidence="1" type="ORF">ACR52_28905</name>
</gene>
<dbReference type="GO" id="GO:0033567">
    <property type="term" value="P:DNA replication, Okazaki fragment processing"/>
    <property type="evidence" value="ECO:0007669"/>
    <property type="project" value="InterPro"/>
</dbReference>
<dbReference type="SUPFAM" id="SSF47807">
    <property type="entry name" value="5' to 3' exonuclease, C-terminal subdomain"/>
    <property type="match status" value="1"/>
</dbReference>
<comment type="caution">
    <text evidence="1">The sequence shown here is derived from an EMBL/GenBank/DDBJ whole genome shotgun (WGS) entry which is preliminary data.</text>
</comment>
<protein>
    <submittedName>
        <fullName evidence="1">Uncharacterized protein</fullName>
    </submittedName>
</protein>
<dbReference type="AlphaFoldDB" id="A0A0J8FPI9"/>
<dbReference type="STRING" id="1674920.ACR52_28905"/>
<reference evidence="1 2" key="1">
    <citation type="submission" date="2015-06" db="EMBL/GenBank/DDBJ databases">
        <title>Draft genome sequence of an Antarctic Pseudomonas sp. strain KG01 with full potential for biotechnological applications.</title>
        <authorList>
            <person name="Pavlov M.S."/>
            <person name="Lira F."/>
            <person name="Martinez J.L."/>
            <person name="Marshall S.H."/>
        </authorList>
    </citation>
    <scope>NUCLEOTIDE SEQUENCE [LARGE SCALE GENOMIC DNA]</scope>
    <source>
        <strain evidence="1 2">KG01</strain>
    </source>
</reference>
<dbReference type="RefSeq" id="WP_048731867.1">
    <property type="nucleotide sequence ID" value="NZ_LFMW01000043.1"/>
</dbReference>
<dbReference type="InterPro" id="IPR036279">
    <property type="entry name" value="5-3_exonuclease_C_sf"/>
</dbReference>